<dbReference type="STRING" id="1166337.SAMN05192580_1925"/>
<name>A0A1I6KYW3_9SPHN</name>
<sequence length="247" mass="26437">MRSAALLTLLATAALVSACGDKGGESGTGATAPTAAAVKAPAGKDWTEVVNVSPTGGFVMGNPDAPVKLVEYASFTCPHCAEFEEKGVPTLRDTYIKSGRVSWEFRSFLLNGIDAPVSILARCQGPEPFFKIAEQLYATQNDWVGNFQKLTEADQARLQSLPPQQQMVELVKLGKLDAFFRQRGLPEAKINQCLADKGQLDTLQKIMSAGQADNITGTPSFVMNGALLDNVFSWEALEPKLKAAVGD</sequence>
<dbReference type="AlphaFoldDB" id="A0A1I6KYW3"/>
<dbReference type="PROSITE" id="PS51257">
    <property type="entry name" value="PROKAR_LIPOPROTEIN"/>
    <property type="match status" value="1"/>
</dbReference>
<feature type="domain" description="Thioredoxin-like fold" evidence="2">
    <location>
        <begin position="56"/>
        <end position="239"/>
    </location>
</feature>
<dbReference type="RefSeq" id="WP_093314049.1">
    <property type="nucleotide sequence ID" value="NZ_FOZG01000002.1"/>
</dbReference>
<dbReference type="SUPFAM" id="SSF52833">
    <property type="entry name" value="Thioredoxin-like"/>
    <property type="match status" value="1"/>
</dbReference>
<organism evidence="3 4">
    <name type="scientific">Sphingomonas jatrophae</name>
    <dbReference type="NCBI Taxonomy" id="1166337"/>
    <lineage>
        <taxon>Bacteria</taxon>
        <taxon>Pseudomonadati</taxon>
        <taxon>Pseudomonadota</taxon>
        <taxon>Alphaproteobacteria</taxon>
        <taxon>Sphingomonadales</taxon>
        <taxon>Sphingomonadaceae</taxon>
        <taxon>Sphingomonas</taxon>
    </lineage>
</organism>
<dbReference type="Pfam" id="PF13462">
    <property type="entry name" value="Thioredoxin_4"/>
    <property type="match status" value="1"/>
</dbReference>
<accession>A0A1I6KYW3</accession>
<dbReference type="OrthoDB" id="8478320at2"/>
<protein>
    <submittedName>
        <fullName evidence="3">Protein-disulfide isomerase</fullName>
    </submittedName>
</protein>
<feature type="chain" id="PRO_5011607590" evidence="1">
    <location>
        <begin position="19"/>
        <end position="247"/>
    </location>
</feature>
<reference evidence="3 4" key="1">
    <citation type="submission" date="2016-10" db="EMBL/GenBank/DDBJ databases">
        <authorList>
            <person name="de Groot N.N."/>
        </authorList>
    </citation>
    <scope>NUCLEOTIDE SEQUENCE [LARGE SCALE GENOMIC DNA]</scope>
    <source>
        <strain evidence="3 4">S5-249</strain>
    </source>
</reference>
<dbReference type="InterPro" id="IPR036249">
    <property type="entry name" value="Thioredoxin-like_sf"/>
</dbReference>
<keyword evidence="4" id="KW-1185">Reference proteome</keyword>
<dbReference type="Gene3D" id="1.10.40.110">
    <property type="match status" value="1"/>
</dbReference>
<evidence type="ECO:0000256" key="1">
    <source>
        <dbReference type="SAM" id="SignalP"/>
    </source>
</evidence>
<gene>
    <name evidence="3" type="ORF">SAMN05192580_1925</name>
</gene>
<dbReference type="EMBL" id="FOZG01000002">
    <property type="protein sequence ID" value="SFR96110.1"/>
    <property type="molecule type" value="Genomic_DNA"/>
</dbReference>
<proteinExistence type="predicted"/>
<keyword evidence="3" id="KW-0413">Isomerase</keyword>
<dbReference type="InterPro" id="IPR012336">
    <property type="entry name" value="Thioredoxin-like_fold"/>
</dbReference>
<dbReference type="Gene3D" id="3.40.30.10">
    <property type="entry name" value="Glutaredoxin"/>
    <property type="match status" value="1"/>
</dbReference>
<dbReference type="GO" id="GO:0016853">
    <property type="term" value="F:isomerase activity"/>
    <property type="evidence" value="ECO:0007669"/>
    <property type="project" value="UniProtKB-KW"/>
</dbReference>
<keyword evidence="1" id="KW-0732">Signal</keyword>
<evidence type="ECO:0000313" key="4">
    <source>
        <dbReference type="Proteomes" id="UP000198824"/>
    </source>
</evidence>
<dbReference type="Proteomes" id="UP000198824">
    <property type="component" value="Unassembled WGS sequence"/>
</dbReference>
<feature type="signal peptide" evidence="1">
    <location>
        <begin position="1"/>
        <end position="18"/>
    </location>
</feature>
<evidence type="ECO:0000259" key="2">
    <source>
        <dbReference type="Pfam" id="PF13462"/>
    </source>
</evidence>
<evidence type="ECO:0000313" key="3">
    <source>
        <dbReference type="EMBL" id="SFR96110.1"/>
    </source>
</evidence>